<dbReference type="Pfam" id="PF02777">
    <property type="entry name" value="Sod_Fe_C"/>
    <property type="match status" value="1"/>
</dbReference>
<evidence type="ECO:0000256" key="8">
    <source>
        <dbReference type="RuleBase" id="RU000414"/>
    </source>
</evidence>
<dbReference type="AlphaFoldDB" id="A0A143QHR4"/>
<dbReference type="Gene3D" id="3.55.40.20">
    <property type="entry name" value="Iron/manganese superoxide dismutase, C-terminal domain"/>
    <property type="match status" value="1"/>
</dbReference>
<dbReference type="SUPFAM" id="SSF46609">
    <property type="entry name" value="Fe,Mn superoxide dismutase (SOD), N-terminal domain"/>
    <property type="match status" value="1"/>
</dbReference>
<dbReference type="InterPro" id="IPR019832">
    <property type="entry name" value="Mn/Fe_SOD_C"/>
</dbReference>
<dbReference type="InterPro" id="IPR050265">
    <property type="entry name" value="Fe/Mn_Superoxide_Dismutase"/>
</dbReference>
<dbReference type="EMBL" id="CP015220">
    <property type="protein sequence ID" value="AMY22695.1"/>
    <property type="molecule type" value="Genomic_DNA"/>
</dbReference>
<dbReference type="InterPro" id="IPR036314">
    <property type="entry name" value="SOD_C_sf"/>
</dbReference>
<evidence type="ECO:0000256" key="4">
    <source>
        <dbReference type="ARBA" id="ARBA00022723"/>
    </source>
</evidence>
<dbReference type="PRINTS" id="PR01703">
    <property type="entry name" value="MNSODISMTASE"/>
</dbReference>
<reference evidence="11 12" key="1">
    <citation type="journal article" date="2016" name="Genome Announc.">
        <title>Complete Genome and Plasmid Sequences for Rhodococcus fascians D188 and Draft Sequences for Rhodococcus Isolates PBTS 1 and PBTS 2.</title>
        <authorList>
            <person name="Stamler R.A."/>
            <person name="Vereecke D."/>
            <person name="Zhang Y."/>
            <person name="Schilkey F."/>
            <person name="Devitt N."/>
            <person name="Randall J.J."/>
        </authorList>
    </citation>
    <scope>NUCLEOTIDE SEQUENCE [LARGE SCALE GENOMIC DNA]</scope>
    <source>
        <strain evidence="11 12">PBTS2</strain>
    </source>
</reference>
<dbReference type="GO" id="GO:0046872">
    <property type="term" value="F:metal ion binding"/>
    <property type="evidence" value="ECO:0007669"/>
    <property type="project" value="UniProtKB-KW"/>
</dbReference>
<feature type="binding site" evidence="7">
    <location>
        <position position="176"/>
    </location>
    <ligand>
        <name>Mn(2+)</name>
        <dbReference type="ChEBI" id="CHEBI:29035"/>
    </ligand>
</feature>
<organism evidence="11 12">
    <name type="scientific">Rhodococcoides fascians</name>
    <name type="common">Rhodococcus fascians</name>
    <dbReference type="NCBI Taxonomy" id="1828"/>
    <lineage>
        <taxon>Bacteria</taxon>
        <taxon>Bacillati</taxon>
        <taxon>Actinomycetota</taxon>
        <taxon>Actinomycetes</taxon>
        <taxon>Mycobacteriales</taxon>
        <taxon>Nocardiaceae</taxon>
        <taxon>Rhodococcoides</taxon>
    </lineage>
</organism>
<dbReference type="PANTHER" id="PTHR11404">
    <property type="entry name" value="SUPEROXIDE DISMUTASE 2"/>
    <property type="match status" value="1"/>
</dbReference>
<dbReference type="GO" id="GO:0004784">
    <property type="term" value="F:superoxide dismutase activity"/>
    <property type="evidence" value="ECO:0007669"/>
    <property type="project" value="UniProtKB-EC"/>
</dbReference>
<comment type="catalytic activity">
    <reaction evidence="6 8">
        <text>2 superoxide + 2 H(+) = H2O2 + O2</text>
        <dbReference type="Rhea" id="RHEA:20696"/>
        <dbReference type="ChEBI" id="CHEBI:15378"/>
        <dbReference type="ChEBI" id="CHEBI:15379"/>
        <dbReference type="ChEBI" id="CHEBI:16240"/>
        <dbReference type="ChEBI" id="CHEBI:18421"/>
        <dbReference type="EC" id="1.15.1.1"/>
    </reaction>
</comment>
<keyword evidence="5 8" id="KW-0560">Oxidoreductase</keyword>
<dbReference type="FunFam" id="1.10.287.990:FF:000001">
    <property type="entry name" value="Superoxide dismutase"/>
    <property type="match status" value="1"/>
</dbReference>
<evidence type="ECO:0000256" key="2">
    <source>
        <dbReference type="ARBA" id="ARBA00008714"/>
    </source>
</evidence>
<dbReference type="FunFam" id="3.55.40.20:FF:000004">
    <property type="entry name" value="Superoxide dismutase [Fe]"/>
    <property type="match status" value="1"/>
</dbReference>
<name>A0A143QHR4_RHOFA</name>
<keyword evidence="12" id="KW-1185">Reference proteome</keyword>
<feature type="binding site" evidence="7">
    <location>
        <position position="92"/>
    </location>
    <ligand>
        <name>Mn(2+)</name>
        <dbReference type="ChEBI" id="CHEBI:29035"/>
    </ligand>
</feature>
<comment type="function">
    <text evidence="1">Destroys superoxide anion radicals which are normally produced within the cells and which are toxic to biological systems.</text>
</comment>
<feature type="binding site" evidence="7">
    <location>
        <position position="180"/>
    </location>
    <ligand>
        <name>Mn(2+)</name>
        <dbReference type="ChEBI" id="CHEBI:29035"/>
    </ligand>
</feature>
<feature type="domain" description="Manganese/iron superoxide dismutase N-terminal" evidence="9">
    <location>
        <begin position="19"/>
        <end position="100"/>
    </location>
</feature>
<feature type="domain" description="Manganese/iron superoxide dismutase C-terminal" evidence="10">
    <location>
        <begin position="107"/>
        <end position="209"/>
    </location>
</feature>
<comment type="similarity">
    <text evidence="2 8">Belongs to the iron/manganese superoxide dismutase family.</text>
</comment>
<evidence type="ECO:0000256" key="6">
    <source>
        <dbReference type="ARBA" id="ARBA00049204"/>
    </source>
</evidence>
<accession>A0A143QHR4</accession>
<proteinExistence type="inferred from homology"/>
<dbReference type="InterPro" id="IPR019831">
    <property type="entry name" value="Mn/Fe_SOD_N"/>
</dbReference>
<evidence type="ECO:0000259" key="10">
    <source>
        <dbReference type="Pfam" id="PF02777"/>
    </source>
</evidence>
<dbReference type="PANTHER" id="PTHR11404:SF6">
    <property type="entry name" value="SUPEROXIDE DISMUTASE [MN], MITOCHONDRIAL"/>
    <property type="match status" value="1"/>
</dbReference>
<dbReference type="Gene3D" id="1.10.287.990">
    <property type="entry name" value="Fe,Mn superoxide dismutase (SOD) domain"/>
    <property type="match status" value="1"/>
</dbReference>
<reference evidence="12" key="2">
    <citation type="submission" date="2016-04" db="EMBL/GenBank/DDBJ databases">
        <title>Complete Genome and Plasmid Sequences for Rhodococcus fascians D188 and Draft Sequences for Rhodococcus spp. Isolates PBTS 1 and PBTS 2.</title>
        <authorList>
            <person name="Stamer R."/>
            <person name="Vereecke D."/>
            <person name="Zhang Y."/>
            <person name="Schilkey F."/>
            <person name="Devitt N."/>
            <person name="Randall J."/>
        </authorList>
    </citation>
    <scope>NUCLEOTIDE SEQUENCE [LARGE SCALE GENOMIC DNA]</scope>
    <source>
        <strain evidence="12">PBTS2</strain>
    </source>
</reference>
<evidence type="ECO:0000256" key="5">
    <source>
        <dbReference type="ARBA" id="ARBA00023002"/>
    </source>
</evidence>
<dbReference type="Pfam" id="PF00081">
    <property type="entry name" value="Sod_Fe_N"/>
    <property type="match status" value="1"/>
</dbReference>
<dbReference type="KEGG" id="rhs:A3Q41_01387"/>
<dbReference type="InterPro" id="IPR036324">
    <property type="entry name" value="Mn/Fe_SOD_N_sf"/>
</dbReference>
<gene>
    <name evidence="11" type="primary">sodA</name>
    <name evidence="11" type="ORF">A3Q41_01387</name>
</gene>
<dbReference type="InterPro" id="IPR001189">
    <property type="entry name" value="Mn/Fe_SOD"/>
</dbReference>
<dbReference type="PIRSF" id="PIRSF000349">
    <property type="entry name" value="SODismutase"/>
    <property type="match status" value="1"/>
</dbReference>
<feature type="binding site" evidence="7">
    <location>
        <position position="44"/>
    </location>
    <ligand>
        <name>Mn(2+)</name>
        <dbReference type="ChEBI" id="CHEBI:29035"/>
    </ligand>
</feature>
<evidence type="ECO:0000313" key="11">
    <source>
        <dbReference type="EMBL" id="AMY22695.1"/>
    </source>
</evidence>
<evidence type="ECO:0000259" key="9">
    <source>
        <dbReference type="Pfam" id="PF00081"/>
    </source>
</evidence>
<dbReference type="Proteomes" id="UP000076038">
    <property type="component" value="Chromosome"/>
</dbReference>
<dbReference type="PATRIC" id="fig|1653479.3.peg.1403"/>
<dbReference type="EC" id="1.15.1.1" evidence="3 8"/>
<evidence type="ECO:0000256" key="7">
    <source>
        <dbReference type="PIRSR" id="PIRSR000349-1"/>
    </source>
</evidence>
<dbReference type="InterPro" id="IPR019833">
    <property type="entry name" value="Mn/Fe_SOD_BS"/>
</dbReference>
<sequence length="223" mass="24659">MPASRDGHGVVREGNHVSEYTLPDLDFDYSALEPHISGEINELHHSKHHATYVAGANTALEKLAAAREAEDHGSIFLLEKNLAFHLGGHVNHSIWWKNLSPNGGDKPEGELGAAIDDQFGSFDKFRAQFTAAANGLQGSGWAVLGYDSLGKKLLTFQLYDQQANVPLGIIPLLQVDMWEHAFYLQYKNVKADYVKAFWNVVNWADVQARFEAATSKTPGLIFP</sequence>
<dbReference type="SUPFAM" id="SSF54719">
    <property type="entry name" value="Fe,Mn superoxide dismutase (SOD), C-terminal domain"/>
    <property type="match status" value="1"/>
</dbReference>
<keyword evidence="4 7" id="KW-0479">Metal-binding</keyword>
<evidence type="ECO:0000256" key="3">
    <source>
        <dbReference type="ARBA" id="ARBA00012682"/>
    </source>
</evidence>
<evidence type="ECO:0000313" key="12">
    <source>
        <dbReference type="Proteomes" id="UP000076038"/>
    </source>
</evidence>
<evidence type="ECO:0000256" key="1">
    <source>
        <dbReference type="ARBA" id="ARBA00002170"/>
    </source>
</evidence>
<dbReference type="PROSITE" id="PS00088">
    <property type="entry name" value="SOD_MN"/>
    <property type="match status" value="1"/>
</dbReference>
<protein>
    <recommendedName>
        <fullName evidence="3 8">Superoxide dismutase</fullName>
        <ecNumber evidence="3 8">1.15.1.1</ecNumber>
    </recommendedName>
</protein>
<comment type="function">
    <text evidence="8">Destroys radicals which are normally produced within the cells and which are toxic to biological systems.</text>
</comment>